<evidence type="ECO:0000256" key="5">
    <source>
        <dbReference type="ARBA" id="ARBA00022806"/>
    </source>
</evidence>
<keyword evidence="8" id="KW-0233">DNA recombination</keyword>
<dbReference type="InterPro" id="IPR005161">
    <property type="entry name" value="Ku_N"/>
</dbReference>
<keyword evidence="5" id="KW-0347">Helicase</keyword>
<evidence type="ECO:0000256" key="7">
    <source>
        <dbReference type="ARBA" id="ARBA00023125"/>
    </source>
</evidence>
<proteinExistence type="predicted"/>
<dbReference type="InterPro" id="IPR006164">
    <property type="entry name" value="DNA_bd_Ku70/Ku80"/>
</dbReference>
<keyword evidence="3" id="KW-0227">DNA damage</keyword>
<evidence type="ECO:0000256" key="4">
    <source>
        <dbReference type="ARBA" id="ARBA00022801"/>
    </source>
</evidence>
<dbReference type="SUPFAM" id="SSF53300">
    <property type="entry name" value="vWA-like"/>
    <property type="match status" value="1"/>
</dbReference>
<dbReference type="PANTHER" id="PTHR12604">
    <property type="entry name" value="KU AUTOANTIGEN DNA HELICASE"/>
    <property type="match status" value="1"/>
</dbReference>
<evidence type="ECO:0000313" key="12">
    <source>
        <dbReference type="EMBL" id="KAF8821517.1"/>
    </source>
</evidence>
<protein>
    <submittedName>
        <fullName evidence="12">Ku70/Ku80 beta-barrel domain-containing protein</fullName>
    </submittedName>
</protein>
<dbReference type="Pfam" id="PF02735">
    <property type="entry name" value="Ku"/>
    <property type="match status" value="1"/>
</dbReference>
<dbReference type="EMBL" id="JADAQX010000170">
    <property type="protein sequence ID" value="KAF8821517.1"/>
    <property type="molecule type" value="Genomic_DNA"/>
</dbReference>
<evidence type="ECO:0000256" key="8">
    <source>
        <dbReference type="ARBA" id="ARBA00023172"/>
    </source>
</evidence>
<evidence type="ECO:0000256" key="10">
    <source>
        <dbReference type="ARBA" id="ARBA00023242"/>
    </source>
</evidence>
<keyword evidence="4" id="KW-0378">Hydrolase</keyword>
<comment type="subcellular location">
    <subcellularLocation>
        <location evidence="1">Nucleus</location>
    </subcellularLocation>
</comment>
<dbReference type="Gene3D" id="3.40.50.410">
    <property type="entry name" value="von Willebrand factor, type A domain"/>
    <property type="match status" value="1"/>
</dbReference>
<name>A0ABQ7JBY2_9APIC</name>
<evidence type="ECO:0000256" key="1">
    <source>
        <dbReference type="ARBA" id="ARBA00004123"/>
    </source>
</evidence>
<evidence type="ECO:0000313" key="13">
    <source>
        <dbReference type="Proteomes" id="UP000823046"/>
    </source>
</evidence>
<dbReference type="Pfam" id="PF03731">
    <property type="entry name" value="Ku_N"/>
    <property type="match status" value="1"/>
</dbReference>
<dbReference type="Gene3D" id="2.40.290.10">
    <property type="match status" value="1"/>
</dbReference>
<dbReference type="InterPro" id="IPR016194">
    <property type="entry name" value="SPOC-like_C_dom_sf"/>
</dbReference>
<dbReference type="InterPro" id="IPR036465">
    <property type="entry name" value="vWFA_dom_sf"/>
</dbReference>
<keyword evidence="6" id="KW-0067">ATP-binding</keyword>
<evidence type="ECO:0000256" key="9">
    <source>
        <dbReference type="ARBA" id="ARBA00023204"/>
    </source>
</evidence>
<dbReference type="SUPFAM" id="SSF100939">
    <property type="entry name" value="SPOC domain-like"/>
    <property type="match status" value="1"/>
</dbReference>
<comment type="caution">
    <text evidence="12">The sequence shown here is derived from an EMBL/GenBank/DDBJ whole genome shotgun (WGS) entry which is preliminary data.</text>
</comment>
<dbReference type="PANTHER" id="PTHR12604:SF2">
    <property type="entry name" value="X-RAY REPAIR CROSS-COMPLEMENTING PROTEIN 6"/>
    <property type="match status" value="1"/>
</dbReference>
<keyword evidence="7" id="KW-0238">DNA-binding</keyword>
<evidence type="ECO:0000259" key="11">
    <source>
        <dbReference type="SMART" id="SM00559"/>
    </source>
</evidence>
<dbReference type="SMART" id="SM00559">
    <property type="entry name" value="Ku78"/>
    <property type="match status" value="1"/>
</dbReference>
<keyword evidence="10" id="KW-0539">Nucleus</keyword>
<dbReference type="Proteomes" id="UP000823046">
    <property type="component" value="Unassembled WGS sequence"/>
</dbReference>
<evidence type="ECO:0000256" key="6">
    <source>
        <dbReference type="ARBA" id="ARBA00022840"/>
    </source>
</evidence>
<feature type="domain" description="Ku" evidence="11">
    <location>
        <begin position="285"/>
        <end position="422"/>
    </location>
</feature>
<sequence length="523" mass="59211">MLSMGRTRKWQATSIDVLVIDCGNRTAVNASNICDRTKFSSIQLSAVELLQQLIFFQPRTAAGLVFYGTDRTFHDLTQISSSISHVSVEHNIDRVETLALHKLKSQVPSSSCSNWLGGCIVALNMLCKFSLNRKVAKRIWLFANESSLSEDRHNFAVVARQMQLAKVDFTMFLSSFFRSGQLNDTKFENYSTIQAILHEFNGRCWSFGDLFDSPSKLVSITLPSMKRCRVILEISPFIKIAVEMHVKTKRADSPRLKRFYVSDETKKLIEARMQRYPCYQNIQTESFVAQFEQVKAYRYGNELVPCAEIDTSLLKLDTVASLVVLFSIPRSHLRCEWITENVEYLFAGEGNVEGFFALRSLIAAMFQIECALICGLVWRKNALPRLVAAIPKIGASMQCLILFNLPFSEDVRHLLLPSLPRATDEQLKIMESFMLTLNIQDNPNAPQMESSITKFNLKGMTNPCTLKLYKNVIERVLNTEVSASSSPHCKPSSQSKTYSQTFDAADIKNAFHIFRPHAMNVVA</sequence>
<gene>
    <name evidence="12" type="ORF">IE077_001937</name>
</gene>
<evidence type="ECO:0000256" key="3">
    <source>
        <dbReference type="ARBA" id="ARBA00022763"/>
    </source>
</evidence>
<keyword evidence="9" id="KW-0234">DNA repair</keyword>
<keyword evidence="2" id="KW-0547">Nucleotide-binding</keyword>
<keyword evidence="13" id="KW-1185">Reference proteome</keyword>
<accession>A0ABQ7JBY2</accession>
<organism evidence="12 13">
    <name type="scientific">Cardiosporidium cionae</name>
    <dbReference type="NCBI Taxonomy" id="476202"/>
    <lineage>
        <taxon>Eukaryota</taxon>
        <taxon>Sar</taxon>
        <taxon>Alveolata</taxon>
        <taxon>Apicomplexa</taxon>
        <taxon>Aconoidasida</taxon>
        <taxon>Nephromycida</taxon>
        <taxon>Cardiosporidium</taxon>
    </lineage>
</organism>
<evidence type="ECO:0000256" key="2">
    <source>
        <dbReference type="ARBA" id="ARBA00022741"/>
    </source>
</evidence>
<reference evidence="12 13" key="1">
    <citation type="journal article" date="2020" name="bioRxiv">
        <title>Metabolic contributions of an alphaproteobacterial endosymbiont in the apicomplexan Cardiosporidium cionae.</title>
        <authorList>
            <person name="Hunter E.S."/>
            <person name="Paight C.J."/>
            <person name="Lane C.E."/>
        </authorList>
    </citation>
    <scope>NUCLEOTIDE SEQUENCE [LARGE SCALE GENOMIC DNA]</scope>
    <source>
        <strain evidence="12">ESH_2018</strain>
    </source>
</reference>